<dbReference type="InterPro" id="IPR025422">
    <property type="entry name" value="TGA_domain"/>
</dbReference>
<dbReference type="InterPro" id="IPR051886">
    <property type="entry name" value="Seed_Dev/Stress_Resp_Reg"/>
</dbReference>
<protein>
    <recommendedName>
        <fullName evidence="1">DOG1 domain-containing protein</fullName>
    </recommendedName>
</protein>
<comment type="caution">
    <text evidence="2">The sequence shown here is derived from an EMBL/GenBank/DDBJ whole genome shotgun (WGS) entry which is preliminary data.</text>
</comment>
<evidence type="ECO:0000259" key="1">
    <source>
        <dbReference type="PROSITE" id="PS51806"/>
    </source>
</evidence>
<feature type="domain" description="DOG1" evidence="1">
    <location>
        <begin position="1"/>
        <end position="232"/>
    </location>
</feature>
<reference evidence="2" key="1">
    <citation type="submission" date="2024-03" db="EMBL/GenBank/DDBJ databases">
        <title>WGS assembly of Saponaria officinalis var. Norfolk2.</title>
        <authorList>
            <person name="Jenkins J."/>
            <person name="Shu S."/>
            <person name="Grimwood J."/>
            <person name="Barry K."/>
            <person name="Goodstein D."/>
            <person name="Schmutz J."/>
            <person name="Leebens-Mack J."/>
            <person name="Osbourn A."/>
        </authorList>
    </citation>
    <scope>NUCLEOTIDE SEQUENCE [LARGE SCALE GENOMIC DNA]</scope>
    <source>
        <strain evidence="2">JIC</strain>
    </source>
</reference>
<dbReference type="PANTHER" id="PTHR46354:SF12">
    <property type="entry name" value="DNA-BINDING PROTEIN-LIKE PROTEIN"/>
    <property type="match status" value="1"/>
</dbReference>
<proteinExistence type="predicted"/>
<gene>
    <name evidence="2" type="ORF">RND81_12G237100</name>
</gene>
<dbReference type="GO" id="GO:0006351">
    <property type="term" value="P:DNA-templated transcription"/>
    <property type="evidence" value="ECO:0007669"/>
    <property type="project" value="InterPro"/>
</dbReference>
<dbReference type="AlphaFoldDB" id="A0AAW1HEM4"/>
<name>A0AAW1HEM4_SAPOF</name>
<dbReference type="Pfam" id="PF14144">
    <property type="entry name" value="DOG1"/>
    <property type="match status" value="1"/>
</dbReference>
<evidence type="ECO:0000313" key="3">
    <source>
        <dbReference type="Proteomes" id="UP001443914"/>
    </source>
</evidence>
<keyword evidence="3" id="KW-1185">Reference proteome</keyword>
<dbReference type="EMBL" id="JBDFQZ010000012">
    <property type="protein sequence ID" value="KAK9674503.1"/>
    <property type="molecule type" value="Genomic_DNA"/>
</dbReference>
<dbReference type="GO" id="GO:0043565">
    <property type="term" value="F:sequence-specific DNA binding"/>
    <property type="evidence" value="ECO:0007669"/>
    <property type="project" value="InterPro"/>
</dbReference>
<sequence length="240" mass="26827">MANFGQFQDSWIDQLRKIVGQLTDGPTRPKTEEDSRQVRRLVDKVVSHYVDYYAAKAAVGRTDVLILFAAPWASALERSLHWVAGFRPTTVFHLMYTESSVRFESHVMDILRGRRTGDLGELSPGQLARVSELQCQTVKEENKIGDELGAWQEALARAEPEWAGLPGASPRDGLEKLLEKLGEVVAKADELRMRTIRQVVEFLTPQQAAEFVVAAAELQFGIRAWGLHHDRERGAGGVCC</sequence>
<evidence type="ECO:0000313" key="2">
    <source>
        <dbReference type="EMBL" id="KAK9674503.1"/>
    </source>
</evidence>
<dbReference type="Proteomes" id="UP001443914">
    <property type="component" value="Unassembled WGS sequence"/>
</dbReference>
<dbReference type="PANTHER" id="PTHR46354">
    <property type="entry name" value="DOG1 DOMAIN-CONTAINING PROTEIN"/>
    <property type="match status" value="1"/>
</dbReference>
<accession>A0AAW1HEM4</accession>
<organism evidence="2 3">
    <name type="scientific">Saponaria officinalis</name>
    <name type="common">Common soapwort</name>
    <name type="synonym">Lychnis saponaria</name>
    <dbReference type="NCBI Taxonomy" id="3572"/>
    <lineage>
        <taxon>Eukaryota</taxon>
        <taxon>Viridiplantae</taxon>
        <taxon>Streptophyta</taxon>
        <taxon>Embryophyta</taxon>
        <taxon>Tracheophyta</taxon>
        <taxon>Spermatophyta</taxon>
        <taxon>Magnoliopsida</taxon>
        <taxon>eudicotyledons</taxon>
        <taxon>Gunneridae</taxon>
        <taxon>Pentapetalae</taxon>
        <taxon>Caryophyllales</taxon>
        <taxon>Caryophyllaceae</taxon>
        <taxon>Caryophylleae</taxon>
        <taxon>Saponaria</taxon>
    </lineage>
</organism>
<dbReference type="PROSITE" id="PS51806">
    <property type="entry name" value="DOG1"/>
    <property type="match status" value="1"/>
</dbReference>